<dbReference type="Pfam" id="PF07695">
    <property type="entry name" value="7TMR-DISM_7TM"/>
    <property type="match status" value="1"/>
</dbReference>
<dbReference type="PRINTS" id="PR00038">
    <property type="entry name" value="HTHLUXR"/>
</dbReference>
<dbReference type="EMBL" id="FQXQ01000001">
    <property type="protein sequence ID" value="SHH39658.1"/>
    <property type="molecule type" value="Genomic_DNA"/>
</dbReference>
<feature type="transmembrane region" description="Helical" evidence="4">
    <location>
        <begin position="348"/>
        <end position="366"/>
    </location>
</feature>
<evidence type="ECO:0000313" key="6">
    <source>
        <dbReference type="EMBL" id="SHH39658.1"/>
    </source>
</evidence>
<dbReference type="InterPro" id="IPR036388">
    <property type="entry name" value="WH-like_DNA-bd_sf"/>
</dbReference>
<dbReference type="InterPro" id="IPR011623">
    <property type="entry name" value="7TMR_DISM_rcpt_extracell_dom1"/>
</dbReference>
<dbReference type="AlphaFoldDB" id="A0A1M5SN17"/>
<dbReference type="SUPFAM" id="SSF46894">
    <property type="entry name" value="C-terminal effector domain of the bipartite response regulators"/>
    <property type="match status" value="1"/>
</dbReference>
<dbReference type="PROSITE" id="PS00622">
    <property type="entry name" value="HTH_LUXR_1"/>
    <property type="match status" value="1"/>
</dbReference>
<dbReference type="Gene3D" id="2.60.40.2380">
    <property type="match status" value="1"/>
</dbReference>
<feature type="transmembrane region" description="Helical" evidence="4">
    <location>
        <begin position="174"/>
        <end position="193"/>
    </location>
</feature>
<dbReference type="InterPro" id="IPR011622">
    <property type="entry name" value="7TMR_DISM_rcpt_extracell_dom2"/>
</dbReference>
<reference evidence="7" key="1">
    <citation type="submission" date="2016-11" db="EMBL/GenBank/DDBJ databases">
        <authorList>
            <person name="Varghese N."/>
            <person name="Submissions S."/>
        </authorList>
    </citation>
    <scope>NUCLEOTIDE SEQUENCE [LARGE SCALE GENOMIC DNA]</scope>
    <source>
        <strain evidence="7">DSM 100572</strain>
    </source>
</reference>
<protein>
    <submittedName>
        <fullName evidence="6">7TMR-DISM extracellular 2</fullName>
    </submittedName>
</protein>
<feature type="transmembrane region" description="Helical" evidence="4">
    <location>
        <begin position="321"/>
        <end position="342"/>
    </location>
</feature>
<organism evidence="6 7">
    <name type="scientific">Wenyingzhuangia marina</name>
    <dbReference type="NCBI Taxonomy" id="1195760"/>
    <lineage>
        <taxon>Bacteria</taxon>
        <taxon>Pseudomonadati</taxon>
        <taxon>Bacteroidota</taxon>
        <taxon>Flavobacteriia</taxon>
        <taxon>Flavobacteriales</taxon>
        <taxon>Flavobacteriaceae</taxon>
        <taxon>Wenyingzhuangia</taxon>
    </lineage>
</organism>
<keyword evidence="2" id="KW-0238">DNA-binding</keyword>
<dbReference type="STRING" id="1195760.SAMN05444281_0393"/>
<evidence type="ECO:0000256" key="4">
    <source>
        <dbReference type="SAM" id="Phobius"/>
    </source>
</evidence>
<accession>A0A1M5SN17</accession>
<dbReference type="CDD" id="cd06170">
    <property type="entry name" value="LuxR_C_like"/>
    <property type="match status" value="1"/>
</dbReference>
<dbReference type="OrthoDB" id="9807565at2"/>
<evidence type="ECO:0000256" key="2">
    <source>
        <dbReference type="ARBA" id="ARBA00023125"/>
    </source>
</evidence>
<evidence type="ECO:0000256" key="3">
    <source>
        <dbReference type="ARBA" id="ARBA00023163"/>
    </source>
</evidence>
<dbReference type="GO" id="GO:0006355">
    <property type="term" value="P:regulation of DNA-templated transcription"/>
    <property type="evidence" value="ECO:0007669"/>
    <property type="project" value="InterPro"/>
</dbReference>
<feature type="transmembrane region" description="Helical" evidence="4">
    <location>
        <begin position="291"/>
        <end position="309"/>
    </location>
</feature>
<dbReference type="SMART" id="SM00421">
    <property type="entry name" value="HTH_LUXR"/>
    <property type="match status" value="1"/>
</dbReference>
<dbReference type="Gene3D" id="1.10.10.10">
    <property type="entry name" value="Winged helix-like DNA-binding domain superfamily/Winged helix DNA-binding domain"/>
    <property type="match status" value="1"/>
</dbReference>
<feature type="transmembrane region" description="Helical" evidence="4">
    <location>
        <begin position="200"/>
        <end position="226"/>
    </location>
</feature>
<proteinExistence type="predicted"/>
<feature type="transmembrane region" description="Helical" evidence="4">
    <location>
        <begin position="232"/>
        <end position="250"/>
    </location>
</feature>
<dbReference type="PANTHER" id="PTHR44688:SF16">
    <property type="entry name" value="DNA-BINDING TRANSCRIPTIONAL ACTIVATOR DEVR_DOSR"/>
    <property type="match status" value="1"/>
</dbReference>
<evidence type="ECO:0000259" key="5">
    <source>
        <dbReference type="PROSITE" id="PS50043"/>
    </source>
</evidence>
<name>A0A1M5SN17_9FLAO</name>
<keyword evidence="3" id="KW-0804">Transcription</keyword>
<dbReference type="RefSeq" id="WP_084730138.1">
    <property type="nucleotide sequence ID" value="NZ_BMEN01000001.1"/>
</dbReference>
<dbReference type="Pfam" id="PF00196">
    <property type="entry name" value="GerE"/>
    <property type="match status" value="1"/>
</dbReference>
<keyword evidence="4" id="KW-0472">Membrane</keyword>
<dbReference type="Pfam" id="PF07696">
    <property type="entry name" value="7TMR-DISMED2"/>
    <property type="match status" value="1"/>
</dbReference>
<gene>
    <name evidence="6" type="ORF">SAMN05444281_0393</name>
</gene>
<keyword evidence="7" id="KW-1185">Reference proteome</keyword>
<keyword evidence="1" id="KW-0805">Transcription regulation</keyword>
<sequence length="466" mass="55475">MNFSIKYSLLFCLLFQSIYSQDKLIIDDAFKSRVCTHDLYYVLDTLKKIEPKDIVNNSEFKINKKSFFGQRNLSIWYRLKVKNVSKETKDLVFSINAECFNNLTIYRHENHQILEIYAIKDLKEKDIAISTSITDNELVEYYFKVDFTKSTYFPLKVFDKHEFSDYKIQNQLELGFFYGISLIILLINVFFYVNTRDKFYLYYSVLLLSIILILAEIDGFFANTIFVKFIDVFLQLVLVVSLSLFTNEAIGIKKFYPRLIKFIFLLIILNTIFYVIYTLSGYLLWYSLGKILNTTILLTYLLIGFLLFNKHVYARFSVIGYLILFISNILYILPFDFGIHYFDFSNRYLKMSSLFEMTVFLYAISYRNGVIKENLIENIKKSDTFKKKSNEEIFESFVKKYDLTLREKEIINYILLGKTNKEISEKLFIQEVTVKYHISNIFRKLDVKKRTEITPMFLQFKLSLEK</sequence>
<keyword evidence="4" id="KW-1133">Transmembrane helix</keyword>
<feature type="transmembrane region" description="Helical" evidence="4">
    <location>
        <begin position="262"/>
        <end position="285"/>
    </location>
</feature>
<feature type="domain" description="HTH luxR-type" evidence="5">
    <location>
        <begin position="396"/>
        <end position="461"/>
    </location>
</feature>
<dbReference type="InterPro" id="IPR016032">
    <property type="entry name" value="Sig_transdc_resp-reg_C-effctor"/>
</dbReference>
<evidence type="ECO:0000256" key="1">
    <source>
        <dbReference type="ARBA" id="ARBA00023015"/>
    </source>
</evidence>
<keyword evidence="4" id="KW-0812">Transmembrane</keyword>
<dbReference type="Proteomes" id="UP000184109">
    <property type="component" value="Unassembled WGS sequence"/>
</dbReference>
<dbReference type="GO" id="GO:0003677">
    <property type="term" value="F:DNA binding"/>
    <property type="evidence" value="ECO:0007669"/>
    <property type="project" value="UniProtKB-KW"/>
</dbReference>
<dbReference type="InterPro" id="IPR000792">
    <property type="entry name" value="Tscrpt_reg_LuxR_C"/>
</dbReference>
<evidence type="ECO:0000313" key="7">
    <source>
        <dbReference type="Proteomes" id="UP000184109"/>
    </source>
</evidence>
<dbReference type="PROSITE" id="PS50043">
    <property type="entry name" value="HTH_LUXR_2"/>
    <property type="match status" value="1"/>
</dbReference>
<dbReference type="PANTHER" id="PTHR44688">
    <property type="entry name" value="DNA-BINDING TRANSCRIPTIONAL ACTIVATOR DEVR_DOSR"/>
    <property type="match status" value="1"/>
</dbReference>